<organism evidence="2 3">
    <name type="scientific">Tichowtungia aerotolerans</name>
    <dbReference type="NCBI Taxonomy" id="2697043"/>
    <lineage>
        <taxon>Bacteria</taxon>
        <taxon>Pseudomonadati</taxon>
        <taxon>Kiritimatiellota</taxon>
        <taxon>Tichowtungiia</taxon>
        <taxon>Tichowtungiales</taxon>
        <taxon>Tichowtungiaceae</taxon>
        <taxon>Tichowtungia</taxon>
    </lineage>
</organism>
<keyword evidence="3" id="KW-1185">Reference proteome</keyword>
<evidence type="ECO:0000313" key="2">
    <source>
        <dbReference type="EMBL" id="QHI69303.1"/>
    </source>
</evidence>
<evidence type="ECO:0000313" key="3">
    <source>
        <dbReference type="Proteomes" id="UP000464954"/>
    </source>
</evidence>
<proteinExistence type="predicted"/>
<feature type="transmembrane region" description="Helical" evidence="1">
    <location>
        <begin position="136"/>
        <end position="156"/>
    </location>
</feature>
<dbReference type="KEGG" id="taer:GT409_07515"/>
<feature type="transmembrane region" description="Helical" evidence="1">
    <location>
        <begin position="7"/>
        <end position="28"/>
    </location>
</feature>
<evidence type="ECO:0000256" key="1">
    <source>
        <dbReference type="SAM" id="Phobius"/>
    </source>
</evidence>
<keyword evidence="1" id="KW-0472">Membrane</keyword>
<gene>
    <name evidence="2" type="ORF">GT409_07515</name>
</gene>
<name>A0A6P1M8B7_9BACT</name>
<dbReference type="EMBL" id="CP047593">
    <property type="protein sequence ID" value="QHI69303.1"/>
    <property type="molecule type" value="Genomic_DNA"/>
</dbReference>
<dbReference type="AlphaFoldDB" id="A0A6P1M8B7"/>
<dbReference type="Proteomes" id="UP000464954">
    <property type="component" value="Chromosome"/>
</dbReference>
<sequence length="173" mass="18529">MKFLRGFFISLGVLSLAAIIVFGVSLLFSPSGAPGTPEETGAISPEMVAQAQEMAARIGRRLAWVMVLASAVMQIGAWIAAGLKLHAVRKTGHPATKKLQLLEAIDIYFDLPLYFGLLGSVGSFILVTFFPDAGLMFAYASTAMGIIVSVILRLGYHTPFKQELLQSVDVPVS</sequence>
<accession>A0A6P1M8B7</accession>
<dbReference type="RefSeq" id="WP_160628485.1">
    <property type="nucleotide sequence ID" value="NZ_CP047593.1"/>
</dbReference>
<keyword evidence="1" id="KW-0812">Transmembrane</keyword>
<feature type="transmembrane region" description="Helical" evidence="1">
    <location>
        <begin position="62"/>
        <end position="86"/>
    </location>
</feature>
<protein>
    <submittedName>
        <fullName evidence="2">Uncharacterized protein</fullName>
    </submittedName>
</protein>
<keyword evidence="1" id="KW-1133">Transmembrane helix</keyword>
<feature type="transmembrane region" description="Helical" evidence="1">
    <location>
        <begin position="107"/>
        <end position="130"/>
    </location>
</feature>
<reference evidence="2 3" key="1">
    <citation type="submission" date="2020-01" db="EMBL/GenBank/DDBJ databases">
        <title>Ponticoccus aerotolerans gen. nov., sp. nov., an anaerobic bacterium and proposal of Ponticoccusceae fam. nov., Ponticoccusles ord. nov. and Ponticoccuse classis nov. in the phylum Kiritimatiellaeota.</title>
        <authorList>
            <person name="Zhou L.Y."/>
            <person name="Du Z.J."/>
        </authorList>
    </citation>
    <scope>NUCLEOTIDE SEQUENCE [LARGE SCALE GENOMIC DNA]</scope>
    <source>
        <strain evidence="2 3">S-5007</strain>
    </source>
</reference>